<organism evidence="5 6">
    <name type="scientific">Oceanibaculum pacificum</name>
    <dbReference type="NCBI Taxonomy" id="580166"/>
    <lineage>
        <taxon>Bacteria</taxon>
        <taxon>Pseudomonadati</taxon>
        <taxon>Pseudomonadota</taxon>
        <taxon>Alphaproteobacteria</taxon>
        <taxon>Rhodospirillales</taxon>
        <taxon>Oceanibaculaceae</taxon>
        <taxon>Oceanibaculum</taxon>
    </lineage>
</organism>
<feature type="transmembrane region" description="Helical" evidence="3">
    <location>
        <begin position="169"/>
        <end position="193"/>
    </location>
</feature>
<evidence type="ECO:0000256" key="3">
    <source>
        <dbReference type="SAM" id="Phobius"/>
    </source>
</evidence>
<feature type="transmembrane region" description="Helical" evidence="3">
    <location>
        <begin position="613"/>
        <end position="631"/>
    </location>
</feature>
<feature type="transmembrane region" description="Helical" evidence="3">
    <location>
        <begin position="534"/>
        <end position="567"/>
    </location>
</feature>
<proteinExistence type="predicted"/>
<protein>
    <submittedName>
        <fullName evidence="5">C4-dicarboxylate ABC transporter permease</fullName>
    </submittedName>
</protein>
<dbReference type="NCBIfam" id="TIGR02123">
    <property type="entry name" value="TRAP_fused"/>
    <property type="match status" value="1"/>
</dbReference>
<sequence>MTDTTRQSDDLDIANNVADEPPPTNERRLFGWERHLLVWSCIGYAVFHLLVLNVFPMETWSFRIIHVAGGLAIGFALVAAWSTETLDGARGSWVTPLELVPLAVAGATGLYAAFCIVYAFVMRDLAGVDMPPPWVFNTATWPALISAVVAMLSAWYFKPRDHRIAWYDWLLMLSCLTVCGYLLFNVSFLQFRAGVMPTQPDYVFALIGVLLILELTRRVAGLALLIIAGVFILYTFAGPYLPTFLHHDGYRFQRFFSYIYTDNGILGPTVAVSSTYIILFVAFGAFLQVSKVGDYFNDLSMALFGWARGGPAKVAVFASGLMGMINGTSAGNVVATGSFTIPLMKKVGYRPRSAAAIEAAASTGGQIMPPIMGAGAFIMAEITGIPYTELIVAALIPAILYFLSIFFMVDFEAARMGMKGMKASELPKFSRLVKQVYLFIPVIILIAALFMGYSVIRAGTLALISALVVSWLSPNKMGPRGILKALEDTTKMSVQLIAVCACAGIIVGVIGLTGVGLRFSSMLLAIADTSQLLALFFAMGISILLGMGMPTTAAYAVAASVVAPGLIQLGITPLVAHMFVFYFAVISAITPPVALAAYAGAAIAGSDPMKTSVTAFKLGLAAFIVPFMFFYNQGLLMEGEWYLILRTAVTATIGVYLLSGAVQAWFYGPISIPVRVALLLAALLLIEGGIYTDVIGIALGGAIFAYQRFAAGRKATAKA</sequence>
<comment type="caution">
    <text evidence="5">The sequence shown here is derived from an EMBL/GenBank/DDBJ whole genome shotgun (WGS) entry which is preliminary data.</text>
</comment>
<dbReference type="GO" id="GO:0022857">
    <property type="term" value="F:transmembrane transporter activity"/>
    <property type="evidence" value="ECO:0007669"/>
    <property type="project" value="UniProtKB-UniRule"/>
</dbReference>
<feature type="transmembrane region" description="Helical" evidence="3">
    <location>
        <begin position="61"/>
        <end position="81"/>
    </location>
</feature>
<feature type="transmembrane region" description="Helical" evidence="3">
    <location>
        <begin position="134"/>
        <end position="157"/>
    </location>
</feature>
<keyword evidence="3" id="KW-0812">Transmembrane</keyword>
<dbReference type="Proteomes" id="UP000076400">
    <property type="component" value="Unassembled WGS sequence"/>
</dbReference>
<dbReference type="PANTHER" id="PTHR43849">
    <property type="entry name" value="BLL3936 PROTEIN"/>
    <property type="match status" value="1"/>
</dbReference>
<evidence type="ECO:0000259" key="4">
    <source>
        <dbReference type="Pfam" id="PF06808"/>
    </source>
</evidence>
<accession>A0A154WFS5</accession>
<keyword evidence="1" id="KW-1003">Cell membrane</keyword>
<keyword evidence="6" id="KW-1185">Reference proteome</keyword>
<dbReference type="RefSeq" id="WP_067552518.1">
    <property type="nucleotide sequence ID" value="NZ_LPXN01000032.1"/>
</dbReference>
<evidence type="ECO:0000313" key="6">
    <source>
        <dbReference type="Proteomes" id="UP000076400"/>
    </source>
</evidence>
<dbReference type="Pfam" id="PF06808">
    <property type="entry name" value="DctM"/>
    <property type="match status" value="1"/>
</dbReference>
<dbReference type="InterPro" id="IPR010656">
    <property type="entry name" value="DctM"/>
</dbReference>
<comment type="function">
    <text evidence="1">Part of the tripartite ATP-independent periplasmic (TRAP) transport system.</text>
</comment>
<feature type="transmembrane region" description="Helical" evidence="3">
    <location>
        <begin position="36"/>
        <end position="55"/>
    </location>
</feature>
<feature type="transmembrane region" description="Helical" evidence="3">
    <location>
        <begin position="432"/>
        <end position="450"/>
    </location>
</feature>
<feature type="transmembrane region" description="Helical" evidence="3">
    <location>
        <begin position="390"/>
        <end position="411"/>
    </location>
</feature>
<feature type="transmembrane region" description="Helical" evidence="3">
    <location>
        <begin position="456"/>
        <end position="473"/>
    </location>
</feature>
<evidence type="ECO:0000256" key="2">
    <source>
        <dbReference type="SAM" id="MobiDB-lite"/>
    </source>
</evidence>
<dbReference type="GO" id="GO:0005886">
    <property type="term" value="C:plasma membrane"/>
    <property type="evidence" value="ECO:0007669"/>
    <property type="project" value="UniProtKB-SubCell"/>
</dbReference>
<keyword evidence="3" id="KW-1133">Transmembrane helix</keyword>
<feature type="transmembrane region" description="Helical" evidence="3">
    <location>
        <begin position="222"/>
        <end position="245"/>
    </location>
</feature>
<gene>
    <name evidence="5" type="ORF">AUP43_16685</name>
</gene>
<name>A0A154WFS5_9PROT</name>
<keyword evidence="1" id="KW-0997">Cell inner membrane</keyword>
<dbReference type="EMBL" id="LPXN01000032">
    <property type="protein sequence ID" value="KZD12362.1"/>
    <property type="molecule type" value="Genomic_DNA"/>
</dbReference>
<feature type="transmembrane region" description="Helical" evidence="3">
    <location>
        <begin position="643"/>
        <end position="666"/>
    </location>
</feature>
<feature type="transmembrane region" description="Helical" evidence="3">
    <location>
        <begin position="678"/>
        <end position="706"/>
    </location>
</feature>
<dbReference type="InterPro" id="IPR011853">
    <property type="entry name" value="TRAP_DctM-Dct_fused"/>
</dbReference>
<evidence type="ECO:0000256" key="1">
    <source>
        <dbReference type="RuleBase" id="RU369079"/>
    </source>
</evidence>
<evidence type="ECO:0000313" key="5">
    <source>
        <dbReference type="EMBL" id="KZD12362.1"/>
    </source>
</evidence>
<feature type="region of interest" description="Disordered" evidence="2">
    <location>
        <begin position="1"/>
        <end position="20"/>
    </location>
</feature>
<dbReference type="AlphaFoldDB" id="A0A154WFS5"/>
<dbReference type="STRING" id="580166.AUP43_16685"/>
<feature type="transmembrane region" description="Helical" evidence="3">
    <location>
        <begin position="579"/>
        <end position="601"/>
    </location>
</feature>
<comment type="subcellular location">
    <subcellularLocation>
        <location evidence="1">Cell inner membrane</location>
        <topology evidence="1">Multi-pass membrane protein</topology>
    </subcellularLocation>
</comment>
<keyword evidence="1" id="KW-0813">Transport</keyword>
<reference evidence="5 6" key="1">
    <citation type="submission" date="2015-12" db="EMBL/GenBank/DDBJ databases">
        <title>Genome sequence of Oceanibaculum pacificum MCCC 1A02656.</title>
        <authorList>
            <person name="Lu L."/>
            <person name="Lai Q."/>
            <person name="Shao Z."/>
            <person name="Qian P."/>
        </authorList>
    </citation>
    <scope>NUCLEOTIDE SEQUENCE [LARGE SCALE GENOMIC DNA]</scope>
    <source>
        <strain evidence="5 6">MCCC 1A02656</strain>
    </source>
</reference>
<dbReference type="PANTHER" id="PTHR43849:SF2">
    <property type="entry name" value="BLL3936 PROTEIN"/>
    <property type="match status" value="1"/>
</dbReference>
<feature type="domain" description="TRAP C4-dicarboxylate transport system permease DctM subunit" evidence="4">
    <location>
        <begin position="207"/>
        <end position="636"/>
    </location>
</feature>
<dbReference type="OrthoDB" id="9759894at2"/>
<feature type="transmembrane region" description="Helical" evidence="3">
    <location>
        <begin position="102"/>
        <end position="122"/>
    </location>
</feature>
<feature type="transmembrane region" description="Helical" evidence="3">
    <location>
        <begin position="494"/>
        <end position="514"/>
    </location>
</feature>
<feature type="transmembrane region" description="Helical" evidence="3">
    <location>
        <begin position="265"/>
        <end position="287"/>
    </location>
</feature>
<keyword evidence="3" id="KW-0472">Membrane</keyword>